<dbReference type="GO" id="GO:0005634">
    <property type="term" value="C:nucleus"/>
    <property type="evidence" value="ECO:0007669"/>
    <property type="project" value="UniProtKB-SubCell"/>
</dbReference>
<evidence type="ECO:0000256" key="3">
    <source>
        <dbReference type="SAM" id="MobiDB-lite"/>
    </source>
</evidence>
<reference evidence="5 6" key="1">
    <citation type="submission" date="2024-05" db="EMBL/GenBank/DDBJ databases">
        <title>The nuclear and mitochondrial genome assemblies of Tetragonisca angustula (Apidae: Meliponini), a tiny yet remarkable pollinator in the Neotropics.</title>
        <authorList>
            <person name="Ferrari R."/>
            <person name="Ricardo P.C."/>
            <person name="Dias F.C."/>
            <person name="Araujo N.S."/>
            <person name="Soares D.O."/>
            <person name="Zhou Q.-S."/>
            <person name="Zhu C.-D."/>
            <person name="Coutinho L."/>
            <person name="Airas M.C."/>
            <person name="Batista T.M."/>
        </authorList>
    </citation>
    <scope>NUCLEOTIDE SEQUENCE [LARGE SCALE GENOMIC DNA]</scope>
    <source>
        <strain evidence="5">ASF017062</strain>
        <tissue evidence="5">Abdomen</tissue>
    </source>
</reference>
<keyword evidence="2" id="KW-0238">DNA-binding</keyword>
<dbReference type="PROSITE" id="PS51253">
    <property type="entry name" value="HTH_CENPB"/>
    <property type="match status" value="1"/>
</dbReference>
<comment type="caution">
    <text evidence="5">The sequence shown here is derived from an EMBL/GenBank/DDBJ whole genome shotgun (WGS) entry which is preliminary data.</text>
</comment>
<dbReference type="InterPro" id="IPR050863">
    <property type="entry name" value="CenT-Element_Derived"/>
</dbReference>
<protein>
    <recommendedName>
        <fullName evidence="4">HTH CENPB-type domain-containing protein</fullName>
    </recommendedName>
</protein>
<feature type="region of interest" description="Disordered" evidence="3">
    <location>
        <begin position="588"/>
        <end position="615"/>
    </location>
</feature>
<feature type="compositionally biased region" description="Polar residues" evidence="3">
    <location>
        <begin position="428"/>
        <end position="437"/>
    </location>
</feature>
<gene>
    <name evidence="5" type="ORF">QLX08_000016</name>
</gene>
<proteinExistence type="predicted"/>
<dbReference type="EMBL" id="JAWNGG020000001">
    <property type="protein sequence ID" value="KAK9310686.1"/>
    <property type="molecule type" value="Genomic_DNA"/>
</dbReference>
<dbReference type="GO" id="GO:0003677">
    <property type="term" value="F:DNA binding"/>
    <property type="evidence" value="ECO:0007669"/>
    <property type="project" value="UniProtKB-KW"/>
</dbReference>
<dbReference type="Pfam" id="PF03221">
    <property type="entry name" value="HTH_Tnp_Tc5"/>
    <property type="match status" value="1"/>
</dbReference>
<dbReference type="Gene3D" id="1.10.10.60">
    <property type="entry name" value="Homeodomain-like"/>
    <property type="match status" value="1"/>
</dbReference>
<feature type="compositionally biased region" description="Basic and acidic residues" evidence="3">
    <location>
        <begin position="403"/>
        <end position="412"/>
    </location>
</feature>
<accession>A0AAW1AL53</accession>
<organism evidence="5 6">
    <name type="scientific">Tetragonisca angustula</name>
    <dbReference type="NCBI Taxonomy" id="166442"/>
    <lineage>
        <taxon>Eukaryota</taxon>
        <taxon>Metazoa</taxon>
        <taxon>Ecdysozoa</taxon>
        <taxon>Arthropoda</taxon>
        <taxon>Hexapoda</taxon>
        <taxon>Insecta</taxon>
        <taxon>Pterygota</taxon>
        <taxon>Neoptera</taxon>
        <taxon>Endopterygota</taxon>
        <taxon>Hymenoptera</taxon>
        <taxon>Apocrita</taxon>
        <taxon>Aculeata</taxon>
        <taxon>Apoidea</taxon>
        <taxon>Anthophila</taxon>
        <taxon>Apidae</taxon>
        <taxon>Tetragonisca</taxon>
    </lineage>
</organism>
<dbReference type="Proteomes" id="UP001432146">
    <property type="component" value="Unassembled WGS sequence"/>
</dbReference>
<evidence type="ECO:0000259" key="4">
    <source>
        <dbReference type="PROSITE" id="PS51253"/>
    </source>
</evidence>
<dbReference type="InterPro" id="IPR009057">
    <property type="entry name" value="Homeodomain-like_sf"/>
</dbReference>
<dbReference type="InterPro" id="IPR006600">
    <property type="entry name" value="HTH_CenpB_DNA-bd_dom"/>
</dbReference>
<dbReference type="Pfam" id="PF03184">
    <property type="entry name" value="DDE_1"/>
    <property type="match status" value="1"/>
</dbReference>
<dbReference type="AlphaFoldDB" id="A0AAW1AL53"/>
<feature type="domain" description="HTH CENPB-type" evidence="4">
    <location>
        <begin position="1"/>
        <end position="63"/>
    </location>
</feature>
<name>A0AAW1AL53_9HYME</name>
<keyword evidence="6" id="KW-1185">Reference proteome</keyword>
<comment type="subcellular location">
    <subcellularLocation>
        <location evidence="1">Nucleus</location>
    </subcellularLocation>
</comment>
<dbReference type="PANTHER" id="PTHR19303">
    <property type="entry name" value="TRANSPOSON"/>
    <property type="match status" value="1"/>
</dbReference>
<dbReference type="SUPFAM" id="SSF46689">
    <property type="entry name" value="Homeodomain-like"/>
    <property type="match status" value="1"/>
</dbReference>
<feature type="region of interest" description="Disordered" evidence="3">
    <location>
        <begin position="403"/>
        <end position="463"/>
    </location>
</feature>
<evidence type="ECO:0000313" key="6">
    <source>
        <dbReference type="Proteomes" id="UP001432146"/>
    </source>
</evidence>
<dbReference type="InterPro" id="IPR004875">
    <property type="entry name" value="DDE_SF_endonuclease_dom"/>
</dbReference>
<evidence type="ECO:0000256" key="2">
    <source>
        <dbReference type="ARBA" id="ARBA00023125"/>
    </source>
</evidence>
<sequence>MKTMKKELFAWVCQKYAMNSFVDRHLLREKALELANMHGSNGFKCSDKWLTMFLKEYGLSANLTSQTGPTFANYRDWIDLMRSTINKYRHKDLYHVDEMTMYSDIFPSEISPNGAEDSKATVLPRKQITILMCCNSSGTTKLPLLICGPYSSKITVKEHVYRRCEDHRIGDELFRNWLSAVNDRMIKCHQKILLFLRHNRARSLKDFIASNIQLVYFPEDFPPLLRPLRRDIFHYVKMVFRRRYAERLKQYTAEWDLRNILTSLIEAWESIPRELIIFSFQRTHFRTDDCFLQISCDFWNSLKLGISFKRFVTFDDDLSDRPATYKNIDRCHRYKIPNCKNVVEINDNSFNCKFQNINQNIKESMARKPSNESVRNLETMPTNLKEHTCAAVTSCEKSCKNDAKHSGLKENPFKANRGQRKSQKRTYSDTQFSTNEWNDNRRTSRQRNTVVSKDPNVNPLITTRGKTFQPITDKTLTLSSISITEANCTKKLTDDVNMTDREIVTNNLAQFKYLNDKHSDTKFKCTNQETGRPIISFLNKFNQPSTSTNNWNVLSEKIDRGTSQLEVNDPITNDECSSSSVRRNNLHFAKRKRQKSPESINFEDDPQISKQSGKKLKTDHNWFKQFETTFVFGSPNRSFSLVQSDGNIVDSGIFNISPFISPRD</sequence>
<dbReference type="PANTHER" id="PTHR19303:SF73">
    <property type="entry name" value="PROTEIN PDC2"/>
    <property type="match status" value="1"/>
</dbReference>
<evidence type="ECO:0000256" key="1">
    <source>
        <dbReference type="ARBA" id="ARBA00004123"/>
    </source>
</evidence>
<evidence type="ECO:0000313" key="5">
    <source>
        <dbReference type="EMBL" id="KAK9310686.1"/>
    </source>
</evidence>